<dbReference type="Proteomes" id="UP000237347">
    <property type="component" value="Unassembled WGS sequence"/>
</dbReference>
<evidence type="ECO:0000313" key="2">
    <source>
        <dbReference type="Proteomes" id="UP000237347"/>
    </source>
</evidence>
<proteinExistence type="predicted"/>
<dbReference type="EMBL" id="PKMF04000282">
    <property type="protein sequence ID" value="KAK7839503.1"/>
    <property type="molecule type" value="Genomic_DNA"/>
</dbReference>
<dbReference type="AlphaFoldDB" id="A0AAW0KM42"/>
<protein>
    <submittedName>
        <fullName evidence="1">Uncharacterized protein</fullName>
    </submittedName>
</protein>
<gene>
    <name evidence="1" type="ORF">CFP56_017992</name>
</gene>
<evidence type="ECO:0000313" key="1">
    <source>
        <dbReference type="EMBL" id="KAK7839503.1"/>
    </source>
</evidence>
<name>A0AAW0KM42_QUESU</name>
<comment type="caution">
    <text evidence="1">The sequence shown here is derived from an EMBL/GenBank/DDBJ whole genome shotgun (WGS) entry which is preliminary data.</text>
</comment>
<reference evidence="1 2" key="1">
    <citation type="journal article" date="2018" name="Sci. Data">
        <title>The draft genome sequence of cork oak.</title>
        <authorList>
            <person name="Ramos A.M."/>
            <person name="Usie A."/>
            <person name="Barbosa P."/>
            <person name="Barros P.M."/>
            <person name="Capote T."/>
            <person name="Chaves I."/>
            <person name="Simoes F."/>
            <person name="Abreu I."/>
            <person name="Carrasquinho I."/>
            <person name="Faro C."/>
            <person name="Guimaraes J.B."/>
            <person name="Mendonca D."/>
            <person name="Nobrega F."/>
            <person name="Rodrigues L."/>
            <person name="Saibo N.J.M."/>
            <person name="Varela M.C."/>
            <person name="Egas C."/>
            <person name="Matos J."/>
            <person name="Miguel C.M."/>
            <person name="Oliveira M.M."/>
            <person name="Ricardo C.P."/>
            <person name="Goncalves S."/>
        </authorList>
    </citation>
    <scope>NUCLEOTIDE SEQUENCE [LARGE SCALE GENOMIC DNA]</scope>
    <source>
        <strain evidence="2">cv. HL8</strain>
    </source>
</reference>
<accession>A0AAW0KM42</accession>
<keyword evidence="2" id="KW-1185">Reference proteome</keyword>
<sequence>MSCVAGVSCNLGHPISQVQQQTAEYSEKLSSSSKYISSIVLFSIVCKRLQEMQKATVTGSVGSAVLIKVSWLELVYMQRFGLQLKSVGMIE</sequence>
<organism evidence="1 2">
    <name type="scientific">Quercus suber</name>
    <name type="common">Cork oak</name>
    <dbReference type="NCBI Taxonomy" id="58331"/>
    <lineage>
        <taxon>Eukaryota</taxon>
        <taxon>Viridiplantae</taxon>
        <taxon>Streptophyta</taxon>
        <taxon>Embryophyta</taxon>
        <taxon>Tracheophyta</taxon>
        <taxon>Spermatophyta</taxon>
        <taxon>Magnoliopsida</taxon>
        <taxon>eudicotyledons</taxon>
        <taxon>Gunneridae</taxon>
        <taxon>Pentapetalae</taxon>
        <taxon>rosids</taxon>
        <taxon>fabids</taxon>
        <taxon>Fagales</taxon>
        <taxon>Fagaceae</taxon>
        <taxon>Quercus</taxon>
    </lineage>
</organism>